<reference evidence="2" key="1">
    <citation type="journal article" date="2019" name="Int. J. Syst. Evol. Microbiol.">
        <title>The Global Catalogue of Microorganisms (GCM) 10K type strain sequencing project: providing services to taxonomists for standard genome sequencing and annotation.</title>
        <authorList>
            <consortium name="The Broad Institute Genomics Platform"/>
            <consortium name="The Broad Institute Genome Sequencing Center for Infectious Disease"/>
            <person name="Wu L."/>
            <person name="Ma J."/>
        </authorList>
    </citation>
    <scope>NUCLEOTIDE SEQUENCE [LARGE SCALE GENOMIC DNA]</scope>
    <source>
        <strain evidence="2">KCTC 52925</strain>
    </source>
</reference>
<name>A0ABW5X5Q5_9FLAO</name>
<dbReference type="SUPFAM" id="SSF48613">
    <property type="entry name" value="Heme oxygenase-like"/>
    <property type="match status" value="1"/>
</dbReference>
<dbReference type="Proteomes" id="UP001597438">
    <property type="component" value="Unassembled WGS sequence"/>
</dbReference>
<proteinExistence type="predicted"/>
<dbReference type="InterPro" id="IPR016084">
    <property type="entry name" value="Haem_Oase-like_multi-hlx"/>
</dbReference>
<protein>
    <submittedName>
        <fullName evidence="1">Biliverdin-producing heme oxygenase</fullName>
    </submittedName>
</protein>
<evidence type="ECO:0000313" key="2">
    <source>
        <dbReference type="Proteomes" id="UP001597438"/>
    </source>
</evidence>
<dbReference type="CDD" id="cd19166">
    <property type="entry name" value="HemeO-bac"/>
    <property type="match status" value="1"/>
</dbReference>
<comment type="caution">
    <text evidence="1">The sequence shown here is derived from an EMBL/GenBank/DDBJ whole genome shotgun (WGS) entry which is preliminary data.</text>
</comment>
<accession>A0ABW5X5Q5</accession>
<dbReference type="Pfam" id="PF01126">
    <property type="entry name" value="Heme_oxygenase"/>
    <property type="match status" value="1"/>
</dbReference>
<keyword evidence="2" id="KW-1185">Reference proteome</keyword>
<dbReference type="EMBL" id="JBHUOJ010000009">
    <property type="protein sequence ID" value="MFD2832678.1"/>
    <property type="molecule type" value="Genomic_DNA"/>
</dbReference>
<sequence>MMLHKLRSATEQLHRDLEKDNLANKIMDHSINLNEYKLLLTQNYLAYAIVEPFLERYLEYYRADKSDRLKTDLLSMDSPIPKVELWLDFSCNNLTEAIGAAYVVEGSAMGGLMIGKNIPDCNSLENIPPQKFYSGKREDIQGFQNFQKLLRSKEFSEEEKDMAAKKAVETFELFGKAYCLQLQQL</sequence>
<organism evidence="1 2">
    <name type="scientific">Christiangramia antarctica</name>
    <dbReference type="NCBI Taxonomy" id="2058158"/>
    <lineage>
        <taxon>Bacteria</taxon>
        <taxon>Pseudomonadati</taxon>
        <taxon>Bacteroidota</taxon>
        <taxon>Flavobacteriia</taxon>
        <taxon>Flavobacteriales</taxon>
        <taxon>Flavobacteriaceae</taxon>
        <taxon>Christiangramia</taxon>
    </lineage>
</organism>
<dbReference type="Gene3D" id="1.20.910.10">
    <property type="entry name" value="Heme oxygenase-like"/>
    <property type="match status" value="1"/>
</dbReference>
<gene>
    <name evidence="1" type="ORF">ACFSYS_05210</name>
</gene>
<evidence type="ECO:0000313" key="1">
    <source>
        <dbReference type="EMBL" id="MFD2832678.1"/>
    </source>
</evidence>
<dbReference type="InterPro" id="IPR016053">
    <property type="entry name" value="Haem_Oase-like"/>
</dbReference>